<evidence type="ECO:0000256" key="2">
    <source>
        <dbReference type="SAM" id="SignalP"/>
    </source>
</evidence>
<dbReference type="RefSeq" id="WP_219669777.1">
    <property type="nucleotide sequence ID" value="NZ_WTFF01000201.1"/>
</dbReference>
<proteinExistence type="predicted"/>
<reference evidence="4 5" key="1">
    <citation type="submission" date="2019-12" db="EMBL/GenBank/DDBJ databases">
        <title>Genome sequence of Streptomyces bambusae.</title>
        <authorList>
            <person name="Bansal K."/>
            <person name="Choksket S."/>
            <person name="Korpole S."/>
            <person name="Patil P.B."/>
        </authorList>
    </citation>
    <scope>NUCLEOTIDE SEQUENCE [LARGE SCALE GENOMIC DNA]</scope>
    <source>
        <strain evidence="4 5">SK60</strain>
    </source>
</reference>
<keyword evidence="5" id="KW-1185">Reference proteome</keyword>
<dbReference type="PANTHER" id="PTHR35535:SF2">
    <property type="entry name" value="DUF306 DOMAIN-CONTAINING PROTEIN"/>
    <property type="match status" value="1"/>
</dbReference>
<dbReference type="InterPro" id="IPR038670">
    <property type="entry name" value="HslJ-like_sf"/>
</dbReference>
<protein>
    <submittedName>
        <fullName evidence="4">META domain-containing protein</fullName>
    </submittedName>
</protein>
<feature type="chain" id="PRO_5047527579" evidence="2">
    <location>
        <begin position="22"/>
        <end position="193"/>
    </location>
</feature>
<organism evidence="4 5">
    <name type="scientific">Streptomyces bambusae</name>
    <dbReference type="NCBI Taxonomy" id="1550616"/>
    <lineage>
        <taxon>Bacteria</taxon>
        <taxon>Bacillati</taxon>
        <taxon>Actinomycetota</taxon>
        <taxon>Actinomycetes</taxon>
        <taxon>Kitasatosporales</taxon>
        <taxon>Streptomycetaceae</taxon>
        <taxon>Streptomyces</taxon>
    </lineage>
</organism>
<accession>A0ABS6ZAW5</accession>
<dbReference type="Gene3D" id="2.40.128.270">
    <property type="match status" value="1"/>
</dbReference>
<feature type="compositionally biased region" description="Low complexity" evidence="1">
    <location>
        <begin position="48"/>
        <end position="67"/>
    </location>
</feature>
<comment type="caution">
    <text evidence="4">The sequence shown here is derived from an EMBL/GenBank/DDBJ whole genome shotgun (WGS) entry which is preliminary data.</text>
</comment>
<feature type="domain" description="DUF306" evidence="3">
    <location>
        <begin position="71"/>
        <end position="179"/>
    </location>
</feature>
<dbReference type="InterPro" id="IPR005184">
    <property type="entry name" value="DUF306_Meta_HslJ"/>
</dbReference>
<dbReference type="Pfam" id="PF03724">
    <property type="entry name" value="META"/>
    <property type="match status" value="1"/>
</dbReference>
<dbReference type="PANTHER" id="PTHR35535">
    <property type="entry name" value="HEAT SHOCK PROTEIN HSLJ"/>
    <property type="match status" value="1"/>
</dbReference>
<evidence type="ECO:0000256" key="1">
    <source>
        <dbReference type="SAM" id="MobiDB-lite"/>
    </source>
</evidence>
<evidence type="ECO:0000259" key="3">
    <source>
        <dbReference type="Pfam" id="PF03724"/>
    </source>
</evidence>
<gene>
    <name evidence="4" type="ORF">GPJ59_24240</name>
</gene>
<feature type="signal peptide" evidence="2">
    <location>
        <begin position="1"/>
        <end position="21"/>
    </location>
</feature>
<evidence type="ECO:0000313" key="4">
    <source>
        <dbReference type="EMBL" id="MBW5484909.1"/>
    </source>
</evidence>
<evidence type="ECO:0000313" key="5">
    <source>
        <dbReference type="Proteomes" id="UP000812013"/>
    </source>
</evidence>
<feature type="region of interest" description="Disordered" evidence="1">
    <location>
        <begin position="39"/>
        <end position="72"/>
    </location>
</feature>
<dbReference type="EMBL" id="WTFF01000201">
    <property type="protein sequence ID" value="MBW5484909.1"/>
    <property type="molecule type" value="Genomic_DNA"/>
</dbReference>
<dbReference type="Proteomes" id="UP000812013">
    <property type="component" value="Unassembled WGS sequence"/>
</dbReference>
<dbReference type="InterPro" id="IPR053147">
    <property type="entry name" value="Hsp_HslJ-like"/>
</dbReference>
<keyword evidence="2" id="KW-0732">Signal</keyword>
<sequence>MRSPRQLLRPLPRQLPRHVLAASVAALVLLGCGPAAQPGPAGVGPGSVGSASVRPGGAGPVTPATPLAEPPLTGPRWVVDALVTEGRPAPLPAGAERRAELTIAADGATSGNLGCNRFTARAAIDGRTIAFGPVAATRMACTGPAGEVERAFADLLRSGPLHYEIKDGTLTLTATTGAGLRATPGESTFWQRG</sequence>
<dbReference type="PROSITE" id="PS51257">
    <property type="entry name" value="PROKAR_LIPOPROTEIN"/>
    <property type="match status" value="1"/>
</dbReference>
<name>A0ABS6ZAW5_9ACTN</name>